<dbReference type="EMBL" id="JACXVP010000006">
    <property type="protein sequence ID" value="KAG5601074.1"/>
    <property type="molecule type" value="Genomic_DNA"/>
</dbReference>
<dbReference type="InterPro" id="IPR036965">
    <property type="entry name" value="Terpene_synth_N_sf"/>
</dbReference>
<dbReference type="InterPro" id="IPR008930">
    <property type="entry name" value="Terpenoid_cyclase/PrenylTrfase"/>
</dbReference>
<dbReference type="InterPro" id="IPR050148">
    <property type="entry name" value="Terpene_synthase-like"/>
</dbReference>
<dbReference type="GO" id="GO:0016114">
    <property type="term" value="P:terpenoid biosynthetic process"/>
    <property type="evidence" value="ECO:0007669"/>
    <property type="project" value="InterPro"/>
</dbReference>
<sequence length="120" mass="14130">MKLKHPFKTFLMRLQQNDDNLHKFVDHDGKFKENLTNNVQGLLSLHEAVHLRVRGEEILEEAVTFTTTYLESMLSNWSNDSLKLQITETLSHPIHKTQQEWELGNTYPFTKTMMHVTICF</sequence>
<proteinExistence type="predicted"/>
<evidence type="ECO:0000256" key="3">
    <source>
        <dbReference type="ARBA" id="ARBA00023239"/>
    </source>
</evidence>
<dbReference type="PANTHER" id="PTHR31225">
    <property type="entry name" value="OS04G0344100 PROTEIN-RELATED"/>
    <property type="match status" value="1"/>
</dbReference>
<feature type="domain" description="Terpene synthase N-terminal" evidence="4">
    <location>
        <begin position="18"/>
        <end position="90"/>
    </location>
</feature>
<dbReference type="OrthoDB" id="1745914at2759"/>
<dbReference type="PANTHER" id="PTHR31225:SF221">
    <property type="entry name" value="(-)-GERMACRENE D SYNTHASE"/>
    <property type="match status" value="1"/>
</dbReference>
<dbReference type="SUPFAM" id="SSF48239">
    <property type="entry name" value="Terpenoid cyclases/Protein prenyltransferases"/>
    <property type="match status" value="1"/>
</dbReference>
<dbReference type="GO" id="GO:0010333">
    <property type="term" value="F:terpene synthase activity"/>
    <property type="evidence" value="ECO:0007669"/>
    <property type="project" value="InterPro"/>
</dbReference>
<evidence type="ECO:0000313" key="5">
    <source>
        <dbReference type="EMBL" id="KAG5601074.1"/>
    </source>
</evidence>
<comment type="caution">
    <text evidence="5">The sequence shown here is derived from an EMBL/GenBank/DDBJ whole genome shotgun (WGS) entry which is preliminary data.</text>
</comment>
<evidence type="ECO:0000256" key="1">
    <source>
        <dbReference type="ARBA" id="ARBA00001946"/>
    </source>
</evidence>
<evidence type="ECO:0000313" key="6">
    <source>
        <dbReference type="Proteomes" id="UP000824120"/>
    </source>
</evidence>
<dbReference type="InterPro" id="IPR001906">
    <property type="entry name" value="Terpene_synth_N"/>
</dbReference>
<gene>
    <name evidence="5" type="ORF">H5410_032444</name>
</gene>
<reference evidence="5 6" key="1">
    <citation type="submission" date="2020-09" db="EMBL/GenBank/DDBJ databases">
        <title>De no assembly of potato wild relative species, Solanum commersonii.</title>
        <authorList>
            <person name="Cho K."/>
        </authorList>
    </citation>
    <scope>NUCLEOTIDE SEQUENCE [LARGE SCALE GENOMIC DNA]</scope>
    <source>
        <strain evidence="5">LZ3.2</strain>
        <tissue evidence="5">Leaf</tissue>
    </source>
</reference>
<evidence type="ECO:0000256" key="2">
    <source>
        <dbReference type="ARBA" id="ARBA00004721"/>
    </source>
</evidence>
<organism evidence="5 6">
    <name type="scientific">Solanum commersonii</name>
    <name type="common">Commerson's wild potato</name>
    <name type="synonym">Commerson's nightshade</name>
    <dbReference type="NCBI Taxonomy" id="4109"/>
    <lineage>
        <taxon>Eukaryota</taxon>
        <taxon>Viridiplantae</taxon>
        <taxon>Streptophyta</taxon>
        <taxon>Embryophyta</taxon>
        <taxon>Tracheophyta</taxon>
        <taxon>Spermatophyta</taxon>
        <taxon>Magnoliopsida</taxon>
        <taxon>eudicotyledons</taxon>
        <taxon>Gunneridae</taxon>
        <taxon>Pentapetalae</taxon>
        <taxon>asterids</taxon>
        <taxon>lamiids</taxon>
        <taxon>Solanales</taxon>
        <taxon>Solanaceae</taxon>
        <taxon>Solanoideae</taxon>
        <taxon>Solaneae</taxon>
        <taxon>Solanum</taxon>
    </lineage>
</organism>
<evidence type="ECO:0000259" key="4">
    <source>
        <dbReference type="Pfam" id="PF01397"/>
    </source>
</evidence>
<dbReference type="AlphaFoldDB" id="A0A9J5YL04"/>
<accession>A0A9J5YL04</accession>
<keyword evidence="3" id="KW-0456">Lyase</keyword>
<protein>
    <recommendedName>
        <fullName evidence="4">Terpene synthase N-terminal domain-containing protein</fullName>
    </recommendedName>
</protein>
<name>A0A9J5YL04_SOLCO</name>
<dbReference type="Gene3D" id="1.50.10.130">
    <property type="entry name" value="Terpene synthase, N-terminal domain"/>
    <property type="match status" value="1"/>
</dbReference>
<keyword evidence="6" id="KW-1185">Reference proteome</keyword>
<dbReference type="Pfam" id="PF01397">
    <property type="entry name" value="Terpene_synth"/>
    <property type="match status" value="1"/>
</dbReference>
<dbReference type="Proteomes" id="UP000824120">
    <property type="component" value="Chromosome 6"/>
</dbReference>
<comment type="pathway">
    <text evidence="2">Secondary metabolite biosynthesis; terpenoid biosynthesis.</text>
</comment>
<comment type="cofactor">
    <cofactor evidence="1">
        <name>Mg(2+)</name>
        <dbReference type="ChEBI" id="CHEBI:18420"/>
    </cofactor>
</comment>